<organism evidence="4 5">
    <name type="scientific">Leptothrix discophora</name>
    <dbReference type="NCBI Taxonomy" id="89"/>
    <lineage>
        <taxon>Bacteria</taxon>
        <taxon>Pseudomonadati</taxon>
        <taxon>Pseudomonadota</taxon>
        <taxon>Betaproteobacteria</taxon>
        <taxon>Burkholderiales</taxon>
        <taxon>Sphaerotilaceae</taxon>
        <taxon>Leptothrix</taxon>
    </lineage>
</organism>
<dbReference type="InterPro" id="IPR027417">
    <property type="entry name" value="P-loop_NTPase"/>
</dbReference>
<dbReference type="Gene3D" id="3.40.50.300">
    <property type="entry name" value="P-loop containing nucleotide triphosphate hydrolases"/>
    <property type="match status" value="2"/>
</dbReference>
<name>A0ABT9G337_LEPDI</name>
<evidence type="ECO:0000313" key="5">
    <source>
        <dbReference type="Proteomes" id="UP001235760"/>
    </source>
</evidence>
<sequence>MSLQITRLAVEQVRKFRRPFELTAIQPGLNLFCGDNEAGKSTLVRAIRAAFFERHGTTAVDDLRPWDDPGAAPQIEIDFRLDGEEGQLFKRFLAKKRCRLQLGGRSLEGSEAEDLLAERLGYGFPARGASKSEHWGIPGLLWIEQGAGQHIDEAAGHARNHLQGALHGRQDVDPARATDPSGSLAASVGDALLERLQARRGELLTGTGKARGALAEAQARVDELAAQCEALDALIGTYRQQVDRLDALRRAHAADARDQPWQALERELALARERQVALQDSQRQLVQDQQRHAQLQAQVGLLQRQVQAGQQQAEDLARRDAEWARAQAALQAATSAAAQARDRLDAAQAQARQAAADCARWRAAASLAERRLQHRQLGEALARQRAALTQAEAAAAALAALRVQAAEAAITPESLQQLRALDARLRELRTRRDAIATGLSLDLLPGVTLTLHDETGQARTLSGAGREVLVRPATLDIPGVGRLTIHPGGQDLDVLARQLADAEARWPLACQAASVADLAAAEQRLALQAELKRQIGLAEQALALHAPQGLEALRRAQAEDEVRLRQLEAAMAEGLNAPEAVPDAAPDATPDAAQDPKAGLARAEARQQQADAAVQVAQQAAGTAGQQLAAATTAEVQARHERDALAALRADPARQEQARQAAEQLLAAGAELAALALRIEQTGQALAQAHPAIVEQDVQRLTASVAQQRRAHQQRHEDILVLETQLAQAGAQGLDEERERVDGERTRTRDRRDELQRRADALDLLCRELLERRAATLSRLQGPLTRHLQHHLGLLFPQATMSVDARLAPGALTRPDARGRPETGAIDALSFGAREQLGLIARFAYADLLREAGRPTLLILDDALVHSDALRLAQMKRVIYDAAQRHQVLLFTCHPQDWRDLGVTARPISAG</sequence>
<evidence type="ECO:0000256" key="1">
    <source>
        <dbReference type="SAM" id="Coils"/>
    </source>
</evidence>
<proteinExistence type="predicted"/>
<dbReference type="SUPFAM" id="SSF52540">
    <property type="entry name" value="P-loop containing nucleoside triphosphate hydrolases"/>
    <property type="match status" value="1"/>
</dbReference>
<comment type="caution">
    <text evidence="4">The sequence shown here is derived from an EMBL/GenBank/DDBJ whole genome shotgun (WGS) entry which is preliminary data.</text>
</comment>
<feature type="domain" description="Rad50/SbcC-type AAA" evidence="3">
    <location>
        <begin position="8"/>
        <end position="54"/>
    </location>
</feature>
<feature type="compositionally biased region" description="Basic and acidic residues" evidence="2">
    <location>
        <begin position="735"/>
        <end position="752"/>
    </location>
</feature>
<evidence type="ECO:0000259" key="3">
    <source>
        <dbReference type="Pfam" id="PF13476"/>
    </source>
</evidence>
<gene>
    <name evidence="4" type="ORF">Q8X39_08515</name>
</gene>
<evidence type="ECO:0000256" key="2">
    <source>
        <dbReference type="SAM" id="MobiDB-lite"/>
    </source>
</evidence>
<dbReference type="EMBL" id="JAUZEE010000003">
    <property type="protein sequence ID" value="MDP4300677.1"/>
    <property type="molecule type" value="Genomic_DNA"/>
</dbReference>
<protein>
    <submittedName>
        <fullName evidence="4">AAA family ATPase</fullName>
    </submittedName>
</protein>
<keyword evidence="5" id="KW-1185">Reference proteome</keyword>
<dbReference type="PANTHER" id="PTHR41259">
    <property type="entry name" value="DOUBLE-STRAND BREAK REPAIR RAD50 ATPASE, PUTATIVE-RELATED"/>
    <property type="match status" value="1"/>
</dbReference>
<feature type="region of interest" description="Disordered" evidence="2">
    <location>
        <begin position="580"/>
        <end position="602"/>
    </location>
</feature>
<dbReference type="RefSeq" id="WP_305749215.1">
    <property type="nucleotide sequence ID" value="NZ_JAUZEE010000003.1"/>
</dbReference>
<dbReference type="Pfam" id="PF13476">
    <property type="entry name" value="AAA_23"/>
    <property type="match status" value="1"/>
</dbReference>
<dbReference type="Proteomes" id="UP001235760">
    <property type="component" value="Unassembled WGS sequence"/>
</dbReference>
<feature type="region of interest" description="Disordered" evidence="2">
    <location>
        <begin position="731"/>
        <end position="752"/>
    </location>
</feature>
<accession>A0ABT9G337</accession>
<dbReference type="PANTHER" id="PTHR41259:SF1">
    <property type="entry name" value="DOUBLE-STRAND BREAK REPAIR RAD50 ATPASE, PUTATIVE-RELATED"/>
    <property type="match status" value="1"/>
</dbReference>
<keyword evidence="1" id="KW-0175">Coiled coil</keyword>
<reference evidence="4 5" key="1">
    <citation type="submission" date="2023-08" db="EMBL/GenBank/DDBJ databases">
        <authorList>
            <person name="Roldan D.M."/>
            <person name="Menes R.J."/>
        </authorList>
    </citation>
    <scope>NUCLEOTIDE SEQUENCE [LARGE SCALE GENOMIC DNA]</scope>
    <source>
        <strain evidence="4 5">CCM 2812</strain>
    </source>
</reference>
<evidence type="ECO:0000313" key="4">
    <source>
        <dbReference type="EMBL" id="MDP4300677.1"/>
    </source>
</evidence>
<feature type="coiled-coil region" evidence="1">
    <location>
        <begin position="330"/>
        <end position="364"/>
    </location>
</feature>
<dbReference type="InterPro" id="IPR038729">
    <property type="entry name" value="Rad50/SbcC_AAA"/>
</dbReference>